<organism evidence="6 7">
    <name type="scientific">Hydrogenophaga electricum</name>
    <dbReference type="NCBI Taxonomy" id="1230953"/>
    <lineage>
        <taxon>Bacteria</taxon>
        <taxon>Pseudomonadati</taxon>
        <taxon>Pseudomonadota</taxon>
        <taxon>Betaproteobacteria</taxon>
        <taxon>Burkholderiales</taxon>
        <taxon>Comamonadaceae</taxon>
        <taxon>Hydrogenophaga</taxon>
    </lineage>
</organism>
<feature type="transmembrane region" description="Helical" evidence="5">
    <location>
        <begin position="15"/>
        <end position="32"/>
    </location>
</feature>
<evidence type="ECO:0008006" key="8">
    <source>
        <dbReference type="Google" id="ProtNLM"/>
    </source>
</evidence>
<evidence type="ECO:0000256" key="3">
    <source>
        <dbReference type="ARBA" id="ARBA00022989"/>
    </source>
</evidence>
<dbReference type="SUPFAM" id="SSF161111">
    <property type="entry name" value="Cation efflux protein transmembrane domain-like"/>
    <property type="match status" value="1"/>
</dbReference>
<comment type="subcellular location">
    <subcellularLocation>
        <location evidence="1">Membrane</location>
        <topology evidence="1">Multi-pass membrane protein</topology>
    </subcellularLocation>
</comment>
<evidence type="ECO:0000256" key="1">
    <source>
        <dbReference type="ARBA" id="ARBA00004141"/>
    </source>
</evidence>
<evidence type="ECO:0000256" key="5">
    <source>
        <dbReference type="SAM" id="Phobius"/>
    </source>
</evidence>
<dbReference type="Gene3D" id="1.20.1510.10">
    <property type="entry name" value="Cation efflux protein transmembrane domain"/>
    <property type="match status" value="1"/>
</dbReference>
<dbReference type="InterPro" id="IPR027469">
    <property type="entry name" value="Cation_efflux_TMD_sf"/>
</dbReference>
<keyword evidence="3 5" id="KW-1133">Transmembrane helix</keyword>
<accession>A0ABQ6BXS8</accession>
<proteinExistence type="predicted"/>
<dbReference type="EMBL" id="BSPB01000002">
    <property type="protein sequence ID" value="GLS12993.1"/>
    <property type="molecule type" value="Genomic_DNA"/>
</dbReference>
<reference evidence="7" key="1">
    <citation type="journal article" date="2019" name="Int. J. Syst. Evol. Microbiol.">
        <title>The Global Catalogue of Microorganisms (GCM) 10K type strain sequencing project: providing services to taxonomists for standard genome sequencing and annotation.</title>
        <authorList>
            <consortium name="The Broad Institute Genomics Platform"/>
            <consortium name="The Broad Institute Genome Sequencing Center for Infectious Disease"/>
            <person name="Wu L."/>
            <person name="Ma J."/>
        </authorList>
    </citation>
    <scope>NUCLEOTIDE SEQUENCE [LARGE SCALE GENOMIC DNA]</scope>
    <source>
        <strain evidence="7">NBRC 109341</strain>
    </source>
</reference>
<keyword evidence="2 5" id="KW-0812">Transmembrane</keyword>
<keyword evidence="7" id="KW-1185">Reference proteome</keyword>
<dbReference type="Proteomes" id="UP001156903">
    <property type="component" value="Unassembled WGS sequence"/>
</dbReference>
<evidence type="ECO:0000256" key="4">
    <source>
        <dbReference type="ARBA" id="ARBA00023136"/>
    </source>
</evidence>
<gene>
    <name evidence="6" type="ORF">GCM10007935_04210</name>
</gene>
<sequence length="125" mass="14064">MLAGKYAGWDWMDPIMGIVGALLITRWSWHLLKDTSRVLLDQQRSDLEHDVRHAIESDDARISDLHLWAIGPNIHAAIVSVVSHDPEAPAVYKQRIQAQCPSLVHITVEPQRCLTGPENTGSRIR</sequence>
<evidence type="ECO:0000256" key="2">
    <source>
        <dbReference type="ARBA" id="ARBA00022692"/>
    </source>
</evidence>
<evidence type="ECO:0000313" key="6">
    <source>
        <dbReference type="EMBL" id="GLS12993.1"/>
    </source>
</evidence>
<comment type="caution">
    <text evidence="6">The sequence shown here is derived from an EMBL/GenBank/DDBJ whole genome shotgun (WGS) entry which is preliminary data.</text>
</comment>
<keyword evidence="4 5" id="KW-0472">Membrane</keyword>
<evidence type="ECO:0000313" key="7">
    <source>
        <dbReference type="Proteomes" id="UP001156903"/>
    </source>
</evidence>
<protein>
    <recommendedName>
        <fullName evidence="8">Cation efflux protein cytoplasmic domain-containing protein</fullName>
    </recommendedName>
</protein>
<name>A0ABQ6BXS8_9BURK</name>